<protein>
    <recommendedName>
        <fullName evidence="2">SPOR domain-containing protein</fullName>
    </recommendedName>
</protein>
<evidence type="ECO:0000313" key="4">
    <source>
        <dbReference type="Proteomes" id="UP000464468"/>
    </source>
</evidence>
<proteinExistence type="predicted"/>
<dbReference type="Proteomes" id="UP000464468">
    <property type="component" value="Chromosome"/>
</dbReference>
<name>A0A7Z2S5T0_9SPHN</name>
<dbReference type="SMART" id="SM00671">
    <property type="entry name" value="SEL1"/>
    <property type="match status" value="2"/>
</dbReference>
<feature type="compositionally biased region" description="Pro residues" evidence="1">
    <location>
        <begin position="236"/>
        <end position="259"/>
    </location>
</feature>
<keyword evidence="4" id="KW-1185">Reference proteome</keyword>
<dbReference type="InterPro" id="IPR011990">
    <property type="entry name" value="TPR-like_helical_dom_sf"/>
</dbReference>
<accession>A0A7Z2S5T0</accession>
<feature type="domain" description="SPOR" evidence="2">
    <location>
        <begin position="264"/>
        <end position="343"/>
    </location>
</feature>
<dbReference type="AlphaFoldDB" id="A0A7Z2S5T0"/>
<evidence type="ECO:0000259" key="2">
    <source>
        <dbReference type="PROSITE" id="PS51724"/>
    </source>
</evidence>
<dbReference type="GO" id="GO:0042834">
    <property type="term" value="F:peptidoglycan binding"/>
    <property type="evidence" value="ECO:0007669"/>
    <property type="project" value="InterPro"/>
</dbReference>
<evidence type="ECO:0000313" key="3">
    <source>
        <dbReference type="EMBL" id="QHL91470.1"/>
    </source>
</evidence>
<organism evidence="3 4">
    <name type="scientific">Sphingomonas changnyeongensis</name>
    <dbReference type="NCBI Taxonomy" id="2698679"/>
    <lineage>
        <taxon>Bacteria</taxon>
        <taxon>Pseudomonadati</taxon>
        <taxon>Pseudomonadota</taxon>
        <taxon>Alphaproteobacteria</taxon>
        <taxon>Sphingomonadales</taxon>
        <taxon>Sphingomonadaceae</taxon>
        <taxon>Sphingomonas</taxon>
    </lineage>
</organism>
<feature type="compositionally biased region" description="Low complexity" evidence="1">
    <location>
        <begin position="212"/>
        <end position="235"/>
    </location>
</feature>
<dbReference type="PANTHER" id="PTHR45011:SF1">
    <property type="entry name" value="DAP3-BINDING CELL DEATH ENHANCER 1"/>
    <property type="match status" value="1"/>
</dbReference>
<dbReference type="Pfam" id="PF05036">
    <property type="entry name" value="SPOR"/>
    <property type="match status" value="1"/>
</dbReference>
<dbReference type="InterPro" id="IPR036680">
    <property type="entry name" value="SPOR-like_sf"/>
</dbReference>
<dbReference type="Gene3D" id="1.25.40.10">
    <property type="entry name" value="Tetratricopeptide repeat domain"/>
    <property type="match status" value="1"/>
</dbReference>
<dbReference type="InterPro" id="IPR006597">
    <property type="entry name" value="Sel1-like"/>
</dbReference>
<dbReference type="InterPro" id="IPR007730">
    <property type="entry name" value="SPOR-like_dom"/>
</dbReference>
<dbReference type="PANTHER" id="PTHR45011">
    <property type="entry name" value="DAP3-BINDING CELL DEATH ENHANCER 1"/>
    <property type="match status" value="1"/>
</dbReference>
<feature type="region of interest" description="Disordered" evidence="1">
    <location>
        <begin position="212"/>
        <end position="261"/>
    </location>
</feature>
<dbReference type="SUPFAM" id="SSF81901">
    <property type="entry name" value="HCP-like"/>
    <property type="match status" value="1"/>
</dbReference>
<evidence type="ECO:0000256" key="1">
    <source>
        <dbReference type="SAM" id="MobiDB-lite"/>
    </source>
</evidence>
<dbReference type="Gene3D" id="3.30.70.1070">
    <property type="entry name" value="Sporulation related repeat"/>
    <property type="match status" value="1"/>
</dbReference>
<gene>
    <name evidence="3" type="ORF">GVO57_12460</name>
</gene>
<dbReference type="InterPro" id="IPR052748">
    <property type="entry name" value="ISR_Activator"/>
</dbReference>
<reference evidence="3 4" key="1">
    <citation type="submission" date="2020-01" db="EMBL/GenBank/DDBJ databases">
        <title>Sphingomonas sp. C33 whole genome sequece.</title>
        <authorList>
            <person name="Park C."/>
        </authorList>
    </citation>
    <scope>NUCLEOTIDE SEQUENCE [LARGE SCALE GENOMIC DNA]</scope>
    <source>
        <strain evidence="3 4">C33</strain>
    </source>
</reference>
<sequence length="343" mass="35437">MIVAGEKMAHNSRFRHRISAFDGRAWPIAAALALAGPAGLAAAAIGAGQDAQPGAGPAGLSAVDPAQIMLWRRLAASGNAEAQYRLGDALRRGTGVAADAAEAERQFRAAAAQGHGPAGDELGLLLFATGRHHEAMDWLGRAAERGDPRARYIYATALFNGDYVARDWGRAYALMALAARDGLPAAQTSLAQMDRYIPADQRAAALRGAGLTGARPVPKSAPAPATARPSTATPRPAAPARPAPAQPAPAPPSPAPVPGTAPAAKAGGRYIVQLGAYAGRALAEAQWQIFTRRFPELASLKPVIGSAGALTRLRTGPFADRAAAERLCTRVTAARLPCLVLRD</sequence>
<dbReference type="KEGG" id="schy:GVO57_12460"/>
<dbReference type="PROSITE" id="PS51724">
    <property type="entry name" value="SPOR"/>
    <property type="match status" value="1"/>
</dbReference>
<dbReference type="SUPFAM" id="SSF110997">
    <property type="entry name" value="Sporulation related repeat"/>
    <property type="match status" value="1"/>
</dbReference>
<dbReference type="EMBL" id="CP047895">
    <property type="protein sequence ID" value="QHL91470.1"/>
    <property type="molecule type" value="Genomic_DNA"/>
</dbReference>